<dbReference type="InterPro" id="IPR013154">
    <property type="entry name" value="ADH-like_N"/>
</dbReference>
<dbReference type="EMBL" id="JBIRUI010000001">
    <property type="protein sequence ID" value="MFI1712574.1"/>
    <property type="molecule type" value="Genomic_DNA"/>
</dbReference>
<dbReference type="Gene3D" id="3.90.180.10">
    <property type="entry name" value="Medium-chain alcohol dehydrogenases, catalytic domain"/>
    <property type="match status" value="2"/>
</dbReference>
<comment type="caution">
    <text evidence="2">The sequence shown here is derived from an EMBL/GenBank/DDBJ whole genome shotgun (WGS) entry which is preliminary data.</text>
</comment>
<dbReference type="PANTHER" id="PTHR44013:SF1">
    <property type="entry name" value="ZINC-TYPE ALCOHOL DEHYDROGENASE-LIKE PROTEIN C16A3.02C"/>
    <property type="match status" value="1"/>
</dbReference>
<proteinExistence type="predicted"/>
<evidence type="ECO:0000313" key="2">
    <source>
        <dbReference type="EMBL" id="MFI1712574.1"/>
    </source>
</evidence>
<protein>
    <submittedName>
        <fullName evidence="2">Zinc-binding dehydrogenase</fullName>
    </submittedName>
</protein>
<dbReference type="Proteomes" id="UP001611339">
    <property type="component" value="Unassembled WGS sequence"/>
</dbReference>
<accession>A0ABW7U131</accession>
<dbReference type="InterPro" id="IPR011032">
    <property type="entry name" value="GroES-like_sf"/>
</dbReference>
<dbReference type="InterPro" id="IPR036291">
    <property type="entry name" value="NAD(P)-bd_dom_sf"/>
</dbReference>
<dbReference type="InterPro" id="IPR052733">
    <property type="entry name" value="Chloroplast_QOR"/>
</dbReference>
<reference evidence="2 3" key="1">
    <citation type="submission" date="2024-10" db="EMBL/GenBank/DDBJ databases">
        <title>The Natural Products Discovery Center: Release of the First 8490 Sequenced Strains for Exploring Actinobacteria Biosynthetic Diversity.</title>
        <authorList>
            <person name="Kalkreuter E."/>
            <person name="Kautsar S.A."/>
            <person name="Yang D."/>
            <person name="Bader C.D."/>
            <person name="Teijaro C.N."/>
            <person name="Fluegel L."/>
            <person name="Davis C.M."/>
            <person name="Simpson J.R."/>
            <person name="Lauterbach L."/>
            <person name="Steele A.D."/>
            <person name="Gui C."/>
            <person name="Meng S."/>
            <person name="Li G."/>
            <person name="Viehrig K."/>
            <person name="Ye F."/>
            <person name="Su P."/>
            <person name="Kiefer A.F."/>
            <person name="Nichols A."/>
            <person name="Cepeda A.J."/>
            <person name="Yan W."/>
            <person name="Fan B."/>
            <person name="Jiang Y."/>
            <person name="Adhikari A."/>
            <person name="Zheng C.-J."/>
            <person name="Schuster L."/>
            <person name="Cowan T.M."/>
            <person name="Smanski M.J."/>
            <person name="Chevrette M.G."/>
            <person name="De Carvalho L.P.S."/>
            <person name="Shen B."/>
        </authorList>
    </citation>
    <scope>NUCLEOTIDE SEQUENCE [LARGE SCALE GENOMIC DNA]</scope>
    <source>
        <strain evidence="2 3">NPDC020602</strain>
    </source>
</reference>
<dbReference type="RefSeq" id="WP_398706936.1">
    <property type="nucleotide sequence ID" value="NZ_JBIRUI010000001.1"/>
</dbReference>
<feature type="domain" description="Alcohol dehydrogenase-like N-terminal" evidence="1">
    <location>
        <begin position="31"/>
        <end position="82"/>
    </location>
</feature>
<keyword evidence="3" id="KW-1185">Reference proteome</keyword>
<dbReference type="Gene3D" id="3.40.50.720">
    <property type="entry name" value="NAD(P)-binding Rossmann-like Domain"/>
    <property type="match status" value="1"/>
</dbReference>
<evidence type="ECO:0000259" key="1">
    <source>
        <dbReference type="Pfam" id="PF08240"/>
    </source>
</evidence>
<dbReference type="Pfam" id="PF13602">
    <property type="entry name" value="ADH_zinc_N_2"/>
    <property type="match status" value="1"/>
</dbReference>
<name>A0ABW7U131_9ACTN</name>
<gene>
    <name evidence="2" type="ORF">ACH407_03165</name>
</gene>
<evidence type="ECO:0000313" key="3">
    <source>
        <dbReference type="Proteomes" id="UP001611339"/>
    </source>
</evidence>
<dbReference type="SUPFAM" id="SSF51735">
    <property type="entry name" value="NAD(P)-binding Rossmann-fold domains"/>
    <property type="match status" value="1"/>
</dbReference>
<dbReference type="Pfam" id="PF08240">
    <property type="entry name" value="ADH_N"/>
    <property type="match status" value="1"/>
</dbReference>
<organism evidence="2 3">
    <name type="scientific">Streptomyces litmocidini</name>
    <dbReference type="NCBI Taxonomy" id="67318"/>
    <lineage>
        <taxon>Bacteria</taxon>
        <taxon>Bacillati</taxon>
        <taxon>Actinomycetota</taxon>
        <taxon>Actinomycetes</taxon>
        <taxon>Kitasatosporales</taxon>
        <taxon>Streptomycetaceae</taxon>
        <taxon>Streptomyces</taxon>
    </lineage>
</organism>
<dbReference type="SUPFAM" id="SSF50129">
    <property type="entry name" value="GroES-like"/>
    <property type="match status" value="1"/>
</dbReference>
<sequence length="220" mass="22992">MTMMKTARIHEYGDTFVIRYEAVPRPRPAFGEVLVRVAATSFNPTEAALRAGMLQEFLPVDLPYALGWDVAGTVAEIGAGAEVIAMASPRSAEAVLRQGADQVIDYTAGPVGAALDGRVDTLLNLVPLSPPDAAALAPLVRPGGRIISVATPIEPAADAGVSAMHIVARNDVAHLAALVELVDAAELSIEIGESRPLADLADVHHLSESGRTRGKIVIIP</sequence>
<dbReference type="PANTHER" id="PTHR44013">
    <property type="entry name" value="ZINC-TYPE ALCOHOL DEHYDROGENASE-LIKE PROTEIN C16A3.02C"/>
    <property type="match status" value="1"/>
</dbReference>